<keyword evidence="15" id="KW-0961">Cell wall biogenesis/degradation</keyword>
<evidence type="ECO:0000256" key="12">
    <source>
        <dbReference type="ARBA" id="ARBA00022984"/>
    </source>
</evidence>
<evidence type="ECO:0000256" key="3">
    <source>
        <dbReference type="ARBA" id="ARBA00004496"/>
    </source>
</evidence>
<evidence type="ECO:0000256" key="10">
    <source>
        <dbReference type="ARBA" id="ARBA00022857"/>
    </source>
</evidence>
<dbReference type="InterPro" id="IPR003170">
    <property type="entry name" value="MurB"/>
</dbReference>
<comment type="cofactor">
    <cofactor evidence="1">
        <name>FAD</name>
        <dbReference type="ChEBI" id="CHEBI:57692"/>
    </cofactor>
</comment>
<dbReference type="GO" id="GO:0005829">
    <property type="term" value="C:cytosol"/>
    <property type="evidence" value="ECO:0007669"/>
    <property type="project" value="TreeGrafter"/>
</dbReference>
<comment type="subcellular location">
    <subcellularLocation>
        <location evidence="3">Cytoplasm</location>
    </subcellularLocation>
</comment>
<comment type="caution">
    <text evidence="18">The sequence shown here is derived from an EMBL/GenBank/DDBJ whole genome shotgun (WGS) entry which is preliminary data.</text>
</comment>
<evidence type="ECO:0000256" key="4">
    <source>
        <dbReference type="ARBA" id="ARBA00004752"/>
    </source>
</evidence>
<dbReference type="GO" id="GO:0051301">
    <property type="term" value="P:cell division"/>
    <property type="evidence" value="ECO:0007669"/>
    <property type="project" value="UniProtKB-KW"/>
</dbReference>
<dbReference type="HAMAP" id="MF_00037">
    <property type="entry name" value="MurB"/>
    <property type="match status" value="1"/>
</dbReference>
<dbReference type="SUPFAM" id="SSF56176">
    <property type="entry name" value="FAD-binding/transporter-associated domain-like"/>
    <property type="match status" value="1"/>
</dbReference>
<dbReference type="InterPro" id="IPR016169">
    <property type="entry name" value="FAD-bd_PCMH_sub2"/>
</dbReference>
<keyword evidence="8" id="KW-0285">Flavoprotein</keyword>
<dbReference type="PROSITE" id="PS51387">
    <property type="entry name" value="FAD_PCMH"/>
    <property type="match status" value="1"/>
</dbReference>
<keyword evidence="6" id="KW-0963">Cytoplasm</keyword>
<sequence>MNQRGVTFLEKEVAGQVKSSFPLSSLTTLGVGGIAEVCVWPSCVRDLITLSSLKEESPVRIIGGGSNLIIHDGIIGGVVVCTKYLSSFSVIRETDKALITVEAGVPLAQLVNFGLKYGFAGLEFAVGIPGTLGGALIGNAGAQGEAISDLLQWVEVVDEHHQIRRLDKNDISWGYRYSQFKELHHTIASCCLIMEAVPLTIIRARTDEFLKMRSAQPHGYKSAGCIFKNPEGTSAGKLLDQCGCKGLKVGGAVVSEAHANFILNTGDATATDVLALIEKCRKIVFEETGYLLELEVQLFSSLE</sequence>
<dbReference type="GO" id="GO:0071555">
    <property type="term" value="P:cell wall organization"/>
    <property type="evidence" value="ECO:0007669"/>
    <property type="project" value="UniProtKB-KW"/>
</dbReference>
<dbReference type="InterPro" id="IPR036635">
    <property type="entry name" value="MurB_C_sf"/>
</dbReference>
<dbReference type="NCBIfam" id="NF010480">
    <property type="entry name" value="PRK13905.1"/>
    <property type="match status" value="1"/>
</dbReference>
<evidence type="ECO:0000256" key="11">
    <source>
        <dbReference type="ARBA" id="ARBA00022960"/>
    </source>
</evidence>
<dbReference type="PANTHER" id="PTHR21071">
    <property type="entry name" value="UDP-N-ACETYLENOLPYRUVOYLGLUCOSAMINE REDUCTASE"/>
    <property type="match status" value="1"/>
</dbReference>
<evidence type="ECO:0000313" key="18">
    <source>
        <dbReference type="EMBL" id="MPM65197.1"/>
    </source>
</evidence>
<dbReference type="Gene3D" id="3.30.465.10">
    <property type="match status" value="1"/>
</dbReference>
<keyword evidence="13 18" id="KW-0560">Oxidoreductase</keyword>
<keyword evidence="9" id="KW-0274">FAD</keyword>
<dbReference type="NCBIfam" id="TIGR00179">
    <property type="entry name" value="murB"/>
    <property type="match status" value="1"/>
</dbReference>
<dbReference type="Pfam" id="PF01565">
    <property type="entry name" value="FAD_binding_4"/>
    <property type="match status" value="1"/>
</dbReference>
<dbReference type="InterPro" id="IPR036318">
    <property type="entry name" value="FAD-bd_PCMH-like_sf"/>
</dbReference>
<dbReference type="InterPro" id="IPR016167">
    <property type="entry name" value="FAD-bd_PCMH_sub1"/>
</dbReference>
<keyword evidence="7" id="KW-0132">Cell division</keyword>
<dbReference type="GO" id="GO:0008762">
    <property type="term" value="F:UDP-N-acetylmuramate dehydrogenase activity"/>
    <property type="evidence" value="ECO:0007669"/>
    <property type="project" value="UniProtKB-EC"/>
</dbReference>
<keyword evidence="10" id="KW-0521">NADP</keyword>
<dbReference type="SUPFAM" id="SSF56194">
    <property type="entry name" value="Uridine diphospho-N-Acetylenolpyruvylglucosamine reductase, MurB, C-terminal domain"/>
    <property type="match status" value="1"/>
</dbReference>
<keyword evidence="11" id="KW-0133">Cell shape</keyword>
<evidence type="ECO:0000256" key="15">
    <source>
        <dbReference type="ARBA" id="ARBA00023316"/>
    </source>
</evidence>
<dbReference type="AlphaFoldDB" id="A0A645BIJ6"/>
<accession>A0A645BIJ6</accession>
<dbReference type="GO" id="GO:0071949">
    <property type="term" value="F:FAD binding"/>
    <property type="evidence" value="ECO:0007669"/>
    <property type="project" value="InterPro"/>
</dbReference>
<dbReference type="EMBL" id="VSSQ01020383">
    <property type="protein sequence ID" value="MPM65197.1"/>
    <property type="molecule type" value="Genomic_DNA"/>
</dbReference>
<dbReference type="InterPro" id="IPR011601">
    <property type="entry name" value="MurB_C"/>
</dbReference>
<evidence type="ECO:0000259" key="17">
    <source>
        <dbReference type="PROSITE" id="PS51387"/>
    </source>
</evidence>
<dbReference type="PANTHER" id="PTHR21071:SF4">
    <property type="entry name" value="UDP-N-ACETYLENOLPYRUVOYLGLUCOSAMINE REDUCTASE"/>
    <property type="match status" value="1"/>
</dbReference>
<dbReference type="EC" id="1.3.1.98" evidence="5"/>
<evidence type="ECO:0000256" key="6">
    <source>
        <dbReference type="ARBA" id="ARBA00022490"/>
    </source>
</evidence>
<dbReference type="Pfam" id="PF02873">
    <property type="entry name" value="MurB_C"/>
    <property type="match status" value="1"/>
</dbReference>
<dbReference type="Gene3D" id="3.30.43.10">
    <property type="entry name" value="Uridine Diphospho-n-acetylenolpyruvylglucosamine Reductase, domain 2"/>
    <property type="match status" value="1"/>
</dbReference>
<keyword evidence="12" id="KW-0573">Peptidoglycan synthesis</keyword>
<dbReference type="UniPathway" id="UPA00219"/>
<evidence type="ECO:0000256" key="7">
    <source>
        <dbReference type="ARBA" id="ARBA00022618"/>
    </source>
</evidence>
<evidence type="ECO:0000256" key="14">
    <source>
        <dbReference type="ARBA" id="ARBA00023306"/>
    </source>
</evidence>
<evidence type="ECO:0000256" key="2">
    <source>
        <dbReference type="ARBA" id="ARBA00003921"/>
    </source>
</evidence>
<evidence type="ECO:0000256" key="13">
    <source>
        <dbReference type="ARBA" id="ARBA00023002"/>
    </source>
</evidence>
<dbReference type="InterPro" id="IPR006094">
    <property type="entry name" value="Oxid_FAD_bind_N"/>
</dbReference>
<dbReference type="GO" id="GO:0008360">
    <property type="term" value="P:regulation of cell shape"/>
    <property type="evidence" value="ECO:0007669"/>
    <property type="project" value="UniProtKB-KW"/>
</dbReference>
<evidence type="ECO:0000256" key="5">
    <source>
        <dbReference type="ARBA" id="ARBA00012518"/>
    </source>
</evidence>
<gene>
    <name evidence="18" type="primary">murB_28</name>
    <name evidence="18" type="ORF">SDC9_112090</name>
</gene>
<name>A0A645BIJ6_9ZZZZ</name>
<reference evidence="18" key="1">
    <citation type="submission" date="2019-08" db="EMBL/GenBank/DDBJ databases">
        <authorList>
            <person name="Kucharzyk K."/>
            <person name="Murdoch R.W."/>
            <person name="Higgins S."/>
            <person name="Loffler F."/>
        </authorList>
    </citation>
    <scope>NUCLEOTIDE SEQUENCE</scope>
</reference>
<dbReference type="Gene3D" id="3.90.78.10">
    <property type="entry name" value="UDP-N-acetylenolpyruvoylglucosamine reductase, C-terminal domain"/>
    <property type="match status" value="1"/>
</dbReference>
<evidence type="ECO:0000256" key="16">
    <source>
        <dbReference type="ARBA" id="ARBA00048914"/>
    </source>
</evidence>
<evidence type="ECO:0000256" key="9">
    <source>
        <dbReference type="ARBA" id="ARBA00022827"/>
    </source>
</evidence>
<proteinExistence type="inferred from homology"/>
<evidence type="ECO:0000256" key="8">
    <source>
        <dbReference type="ARBA" id="ARBA00022630"/>
    </source>
</evidence>
<comment type="function">
    <text evidence="2">Cell wall formation.</text>
</comment>
<keyword evidence="14" id="KW-0131">Cell cycle</keyword>
<feature type="domain" description="FAD-binding PCMH-type" evidence="17">
    <location>
        <begin position="30"/>
        <end position="212"/>
    </location>
</feature>
<dbReference type="GO" id="GO:0009252">
    <property type="term" value="P:peptidoglycan biosynthetic process"/>
    <property type="evidence" value="ECO:0007669"/>
    <property type="project" value="UniProtKB-UniPathway"/>
</dbReference>
<organism evidence="18">
    <name type="scientific">bioreactor metagenome</name>
    <dbReference type="NCBI Taxonomy" id="1076179"/>
    <lineage>
        <taxon>unclassified sequences</taxon>
        <taxon>metagenomes</taxon>
        <taxon>ecological metagenomes</taxon>
    </lineage>
</organism>
<evidence type="ECO:0000256" key="1">
    <source>
        <dbReference type="ARBA" id="ARBA00001974"/>
    </source>
</evidence>
<protein>
    <recommendedName>
        <fullName evidence="5">UDP-N-acetylmuramate dehydrogenase</fullName>
        <ecNumber evidence="5">1.3.1.98</ecNumber>
    </recommendedName>
</protein>
<comment type="catalytic activity">
    <reaction evidence="16">
        <text>UDP-N-acetyl-alpha-D-muramate + NADP(+) = UDP-N-acetyl-3-O-(1-carboxyvinyl)-alpha-D-glucosamine + NADPH + H(+)</text>
        <dbReference type="Rhea" id="RHEA:12248"/>
        <dbReference type="ChEBI" id="CHEBI:15378"/>
        <dbReference type="ChEBI" id="CHEBI:57783"/>
        <dbReference type="ChEBI" id="CHEBI:58349"/>
        <dbReference type="ChEBI" id="CHEBI:68483"/>
        <dbReference type="ChEBI" id="CHEBI:70757"/>
        <dbReference type="EC" id="1.3.1.98"/>
    </reaction>
</comment>
<dbReference type="InterPro" id="IPR016166">
    <property type="entry name" value="FAD-bd_PCMH"/>
</dbReference>
<comment type="pathway">
    <text evidence="4">Cell wall biogenesis; peptidoglycan biosynthesis.</text>
</comment>